<sequence length="266" mass="30438">MELFSSPTTPCNPKPPQMPPTSTLSDEDVIFDAFLFTNETQSDSKGDQPPSSKTAFKEKPKLQLIQTKTRQLNKFTGSTCIAEHTMASIGLTGPDSDSTKTEPMKHRIKSLIQSGLKGYLCKKKHTGRFKRPSSRLETKAGKKKLVKKQRLNNDCSLLARRPKNQPPSSCRPKQCLHKQSEISNVDQFEDTKEVPRVNKNNNENLTQNRKIFYPKFMKELEIVKEPEEDIENEDFRERHTEEDDFTLPSCLPNLSALRRQKRCSLV</sequence>
<evidence type="ECO:0000313" key="3">
    <source>
        <dbReference type="Proteomes" id="UP001295684"/>
    </source>
</evidence>
<feature type="region of interest" description="Disordered" evidence="1">
    <location>
        <begin position="1"/>
        <end position="25"/>
    </location>
</feature>
<feature type="compositionally biased region" description="Polar residues" evidence="1">
    <location>
        <begin position="39"/>
        <end position="54"/>
    </location>
</feature>
<gene>
    <name evidence="2" type="ORF">ECRASSUSDP1_LOCUS1617</name>
</gene>
<dbReference type="Proteomes" id="UP001295684">
    <property type="component" value="Unassembled WGS sequence"/>
</dbReference>
<keyword evidence="3" id="KW-1185">Reference proteome</keyword>
<evidence type="ECO:0000313" key="2">
    <source>
        <dbReference type="EMBL" id="CAI2360316.1"/>
    </source>
</evidence>
<accession>A0AAD1X787</accession>
<comment type="caution">
    <text evidence="2">The sequence shown here is derived from an EMBL/GenBank/DDBJ whole genome shotgun (WGS) entry which is preliminary data.</text>
</comment>
<evidence type="ECO:0000256" key="1">
    <source>
        <dbReference type="SAM" id="MobiDB-lite"/>
    </source>
</evidence>
<protein>
    <submittedName>
        <fullName evidence="2">Uncharacterized protein</fullName>
    </submittedName>
</protein>
<reference evidence="2" key="1">
    <citation type="submission" date="2023-07" db="EMBL/GenBank/DDBJ databases">
        <authorList>
            <consortium name="AG Swart"/>
            <person name="Singh M."/>
            <person name="Singh A."/>
            <person name="Seah K."/>
            <person name="Emmerich C."/>
        </authorList>
    </citation>
    <scope>NUCLEOTIDE SEQUENCE</scope>
    <source>
        <strain evidence="2">DP1</strain>
    </source>
</reference>
<feature type="region of interest" description="Disordered" evidence="1">
    <location>
        <begin position="39"/>
        <end position="60"/>
    </location>
</feature>
<proteinExistence type="predicted"/>
<dbReference type="AlphaFoldDB" id="A0AAD1X787"/>
<name>A0AAD1X787_EUPCR</name>
<dbReference type="EMBL" id="CAMPGE010001524">
    <property type="protein sequence ID" value="CAI2360316.1"/>
    <property type="molecule type" value="Genomic_DNA"/>
</dbReference>
<feature type="compositionally biased region" description="Pro residues" evidence="1">
    <location>
        <begin position="10"/>
        <end position="19"/>
    </location>
</feature>
<organism evidence="2 3">
    <name type="scientific">Euplotes crassus</name>
    <dbReference type="NCBI Taxonomy" id="5936"/>
    <lineage>
        <taxon>Eukaryota</taxon>
        <taxon>Sar</taxon>
        <taxon>Alveolata</taxon>
        <taxon>Ciliophora</taxon>
        <taxon>Intramacronucleata</taxon>
        <taxon>Spirotrichea</taxon>
        <taxon>Hypotrichia</taxon>
        <taxon>Euplotida</taxon>
        <taxon>Euplotidae</taxon>
        <taxon>Moneuplotes</taxon>
    </lineage>
</organism>